<evidence type="ECO:0000313" key="4">
    <source>
        <dbReference type="Proteomes" id="UP000179243"/>
    </source>
</evidence>
<dbReference type="Pfam" id="PF18962">
    <property type="entry name" value="Por_Secre_tail"/>
    <property type="match status" value="1"/>
</dbReference>
<gene>
    <name evidence="3" type="ORF">A2519_02335</name>
</gene>
<dbReference type="EMBL" id="MFYX01000081">
    <property type="protein sequence ID" value="OGK03846.1"/>
    <property type="molecule type" value="Genomic_DNA"/>
</dbReference>
<name>A0A1F7FBI6_UNCRA</name>
<accession>A0A1F7FBI6</accession>
<comment type="caution">
    <text evidence="3">The sequence shown here is derived from an EMBL/GenBank/DDBJ whole genome shotgun (WGS) entry which is preliminary data.</text>
</comment>
<feature type="domain" description="Secretion system C-terminal sorting" evidence="2">
    <location>
        <begin position="61"/>
        <end position="130"/>
    </location>
</feature>
<dbReference type="AlphaFoldDB" id="A0A1F7FBI6"/>
<proteinExistence type="predicted"/>
<evidence type="ECO:0000256" key="1">
    <source>
        <dbReference type="SAM" id="SignalP"/>
    </source>
</evidence>
<reference evidence="3 4" key="1">
    <citation type="journal article" date="2016" name="Nat. Commun.">
        <title>Thousands of microbial genomes shed light on interconnected biogeochemical processes in an aquifer system.</title>
        <authorList>
            <person name="Anantharaman K."/>
            <person name="Brown C.T."/>
            <person name="Hug L.A."/>
            <person name="Sharon I."/>
            <person name="Castelle C.J."/>
            <person name="Probst A.J."/>
            <person name="Thomas B.C."/>
            <person name="Singh A."/>
            <person name="Wilkins M.J."/>
            <person name="Karaoz U."/>
            <person name="Brodie E.L."/>
            <person name="Williams K.H."/>
            <person name="Hubbard S.S."/>
            <person name="Banfield J.F."/>
        </authorList>
    </citation>
    <scope>NUCLEOTIDE SEQUENCE [LARGE SCALE GENOMIC DNA]</scope>
</reference>
<evidence type="ECO:0000259" key="2">
    <source>
        <dbReference type="Pfam" id="PF18962"/>
    </source>
</evidence>
<organism evidence="3 4">
    <name type="scientific">Candidatus Raymondbacteria bacterium RIFOXYD12_FULL_49_13</name>
    <dbReference type="NCBI Taxonomy" id="1817890"/>
    <lineage>
        <taxon>Bacteria</taxon>
        <taxon>Raymondiibacteriota</taxon>
    </lineage>
</organism>
<feature type="signal peptide" evidence="1">
    <location>
        <begin position="1"/>
        <end position="16"/>
    </location>
</feature>
<sequence length="134" mass="14336">MRALFLLCIVPALLWAQNYYEASGQSRAFTLAAGQKAEWNNTTTVGETAQLIAQGPLTFSVYPNPSNGRVSLSLSGLANGKVSIYAVNGVKVSSLPIRAGSAVMPSMVLPNGIYFARLESVGKTILTKRFLVVR</sequence>
<feature type="chain" id="PRO_5009528594" description="Secretion system C-terminal sorting domain-containing protein" evidence="1">
    <location>
        <begin position="17"/>
        <end position="134"/>
    </location>
</feature>
<dbReference type="Proteomes" id="UP000179243">
    <property type="component" value="Unassembled WGS sequence"/>
</dbReference>
<keyword evidence="1" id="KW-0732">Signal</keyword>
<dbReference type="InterPro" id="IPR026444">
    <property type="entry name" value="Secre_tail"/>
</dbReference>
<dbReference type="NCBIfam" id="TIGR04183">
    <property type="entry name" value="Por_Secre_tail"/>
    <property type="match status" value="1"/>
</dbReference>
<protein>
    <recommendedName>
        <fullName evidence="2">Secretion system C-terminal sorting domain-containing protein</fullName>
    </recommendedName>
</protein>
<evidence type="ECO:0000313" key="3">
    <source>
        <dbReference type="EMBL" id="OGK03846.1"/>
    </source>
</evidence>